<keyword evidence="2" id="KW-0812">Transmembrane</keyword>
<evidence type="ECO:0000313" key="4">
    <source>
        <dbReference type="Proteomes" id="UP000623467"/>
    </source>
</evidence>
<keyword evidence="2" id="KW-0472">Membrane</keyword>
<evidence type="ECO:0000256" key="1">
    <source>
        <dbReference type="SAM" id="MobiDB-lite"/>
    </source>
</evidence>
<feature type="transmembrane region" description="Helical" evidence="2">
    <location>
        <begin position="195"/>
        <end position="213"/>
    </location>
</feature>
<evidence type="ECO:0000256" key="2">
    <source>
        <dbReference type="SAM" id="Phobius"/>
    </source>
</evidence>
<name>A0A8H6YZH9_9AGAR</name>
<gene>
    <name evidence="3" type="ORF">MSAN_00827200</name>
</gene>
<dbReference type="EMBL" id="JACAZH010000005">
    <property type="protein sequence ID" value="KAF7367636.1"/>
    <property type="molecule type" value="Genomic_DNA"/>
</dbReference>
<dbReference type="AlphaFoldDB" id="A0A8H6YZH9"/>
<feature type="transmembrane region" description="Helical" evidence="2">
    <location>
        <begin position="89"/>
        <end position="111"/>
    </location>
</feature>
<protein>
    <submittedName>
        <fullName evidence="3">Uncharacterized protein</fullName>
    </submittedName>
</protein>
<feature type="transmembrane region" description="Helical" evidence="2">
    <location>
        <begin position="19"/>
        <end position="36"/>
    </location>
</feature>
<reference evidence="3" key="1">
    <citation type="submission" date="2020-05" db="EMBL/GenBank/DDBJ databases">
        <title>Mycena genomes resolve the evolution of fungal bioluminescence.</title>
        <authorList>
            <person name="Tsai I.J."/>
        </authorList>
    </citation>
    <scope>NUCLEOTIDE SEQUENCE</scope>
    <source>
        <strain evidence="3">160909Yilan</strain>
    </source>
</reference>
<feature type="compositionally biased region" description="Polar residues" evidence="1">
    <location>
        <begin position="309"/>
        <end position="318"/>
    </location>
</feature>
<feature type="transmembrane region" description="Helical" evidence="2">
    <location>
        <begin position="48"/>
        <end position="69"/>
    </location>
</feature>
<feature type="transmembrane region" description="Helical" evidence="2">
    <location>
        <begin position="219"/>
        <end position="240"/>
    </location>
</feature>
<dbReference type="Proteomes" id="UP000623467">
    <property type="component" value="Unassembled WGS sequence"/>
</dbReference>
<feature type="region of interest" description="Disordered" evidence="1">
    <location>
        <begin position="297"/>
        <end position="318"/>
    </location>
</feature>
<sequence length="318" mass="35450">MAILPGTKESYIGALLENIIYGLYLSVFLEFCTLFYKSKIRSGVHTYLLITSGLMFILITMRCIIDTYRCIAAFDNALDFGPPNSPLGILTNSCWLMVFSIADVFIIFRTFVVWDRRWLIIALPSMLCLANFIISVLSIVSYGELDRSNPGIWASVDWLTIVISLTLSTNVICTWSHFVPDHADPPSGCLYDRQYSSFPAIYTAVLVATMVVIRSQSFVFFVFIDCLSPLIGLVFSYIIIRVSRGTSYGESTMNTTSISHLHYRGNNQDFESGPTISARSGGKTEVQIRLEQTTYGSAEVDSVKPEDASPNNIGKYTA</sequence>
<accession>A0A8H6YZH9</accession>
<comment type="caution">
    <text evidence="3">The sequence shown here is derived from an EMBL/GenBank/DDBJ whole genome shotgun (WGS) entry which is preliminary data.</text>
</comment>
<keyword evidence="4" id="KW-1185">Reference proteome</keyword>
<keyword evidence="2" id="KW-1133">Transmembrane helix</keyword>
<feature type="transmembrane region" description="Helical" evidence="2">
    <location>
        <begin position="118"/>
        <end position="140"/>
    </location>
</feature>
<feature type="transmembrane region" description="Helical" evidence="2">
    <location>
        <begin position="152"/>
        <end position="175"/>
    </location>
</feature>
<proteinExistence type="predicted"/>
<dbReference type="OrthoDB" id="2751465at2759"/>
<evidence type="ECO:0000313" key="3">
    <source>
        <dbReference type="EMBL" id="KAF7367636.1"/>
    </source>
</evidence>
<organism evidence="3 4">
    <name type="scientific">Mycena sanguinolenta</name>
    <dbReference type="NCBI Taxonomy" id="230812"/>
    <lineage>
        <taxon>Eukaryota</taxon>
        <taxon>Fungi</taxon>
        <taxon>Dikarya</taxon>
        <taxon>Basidiomycota</taxon>
        <taxon>Agaricomycotina</taxon>
        <taxon>Agaricomycetes</taxon>
        <taxon>Agaricomycetidae</taxon>
        <taxon>Agaricales</taxon>
        <taxon>Marasmiineae</taxon>
        <taxon>Mycenaceae</taxon>
        <taxon>Mycena</taxon>
    </lineage>
</organism>